<feature type="compositionally biased region" description="Polar residues" evidence="1">
    <location>
        <begin position="151"/>
        <end position="167"/>
    </location>
</feature>
<dbReference type="EMBL" id="JAFIQS010000001">
    <property type="protein sequence ID" value="KAG5174438.1"/>
    <property type="molecule type" value="Genomic_DNA"/>
</dbReference>
<evidence type="ECO:0000313" key="2">
    <source>
        <dbReference type="EMBL" id="KAG5174438.1"/>
    </source>
</evidence>
<proteinExistence type="predicted"/>
<dbReference type="AlphaFoldDB" id="A0A8H8CQW5"/>
<feature type="compositionally biased region" description="Polar residues" evidence="1">
    <location>
        <begin position="176"/>
        <end position="188"/>
    </location>
</feature>
<feature type="compositionally biased region" description="Polar residues" evidence="1">
    <location>
        <begin position="43"/>
        <end position="77"/>
    </location>
</feature>
<dbReference type="InterPro" id="IPR011990">
    <property type="entry name" value="TPR-like_helical_dom_sf"/>
</dbReference>
<sequence>MPLRALRLLPFPTTSEPSLATSLSFATTLQLAAARAWSRRVQANASTTATQRRRVNTPSSPTISSNESNKSLQPSPSDSKRRQYGAISSTPITRAGSDNNRVKCSESKAPHPSSSRSHTKPKPLWGDPVSNNLLYNPQLQLDPVLPKLEQNNLSPQFSSKPPLQPTHTAFADSPHFASSATPPTPESTGSLHQNLLYLLHVRRPLLSLPALLDYHAQFPNLHSTSSYNLLISLSLRHGSYGMTQQLLRRLEDANIPKNVETYKLEVRWYIGKGLWNNAWNYVQELMAEKRLPSDEIPYQIWLEFCRTPRARRVRRNLYDEDGQFLRTYFERLDEAPADLRKRQKLISDNRPSNVPTLPNTKPFAVYCLTQLLIRTGNRHRALDLAKAYFQSLPRSMDTKSALRCLDTIHALMVSCPAKNGLPRFYEARRMLVSLLKLHPSLRPNSRTIYLLLGPLQRAKKCGTIAWKTLSFYRRVWGEQVEDKRVRRRVSHLALKEGRMDVVNQMMQSEASDRYRQRRLHEEVMANGVDRGRPGWHIHFPPRELYPKYGRETRLWTRLRGKLRNFLKKRKGAGRNI</sequence>
<evidence type="ECO:0000256" key="1">
    <source>
        <dbReference type="SAM" id="MobiDB-lite"/>
    </source>
</evidence>
<feature type="compositionally biased region" description="Basic and acidic residues" evidence="1">
    <location>
        <begin position="100"/>
        <end position="109"/>
    </location>
</feature>
<organism evidence="2">
    <name type="scientific">Psilocybe cubensis</name>
    <name type="common">Psychedelic mushroom</name>
    <name type="synonym">Stropharia cubensis</name>
    <dbReference type="NCBI Taxonomy" id="181762"/>
    <lineage>
        <taxon>Eukaryota</taxon>
        <taxon>Fungi</taxon>
        <taxon>Dikarya</taxon>
        <taxon>Basidiomycota</taxon>
        <taxon>Agaricomycotina</taxon>
        <taxon>Agaricomycetes</taxon>
        <taxon>Agaricomycetidae</taxon>
        <taxon>Agaricales</taxon>
        <taxon>Agaricineae</taxon>
        <taxon>Strophariaceae</taxon>
        <taxon>Psilocybe</taxon>
    </lineage>
</organism>
<dbReference type="OrthoDB" id="3149711at2759"/>
<feature type="compositionally biased region" description="Polar residues" evidence="1">
    <location>
        <begin position="86"/>
        <end position="99"/>
    </location>
</feature>
<name>A0A8H8CQW5_PSICU</name>
<comment type="caution">
    <text evidence="2">The sequence shown here is derived from an EMBL/GenBank/DDBJ whole genome shotgun (WGS) entry which is preliminary data.</text>
</comment>
<gene>
    <name evidence="2" type="ORF">JR316_001097</name>
</gene>
<protein>
    <submittedName>
        <fullName evidence="2">Uncharacterized protein</fullName>
    </submittedName>
</protein>
<dbReference type="Gene3D" id="1.25.40.10">
    <property type="entry name" value="Tetratricopeptide repeat domain"/>
    <property type="match status" value="1"/>
</dbReference>
<feature type="region of interest" description="Disordered" evidence="1">
    <location>
        <begin position="43"/>
        <end position="129"/>
    </location>
</feature>
<accession>A0A8H8CQW5</accession>
<feature type="region of interest" description="Disordered" evidence="1">
    <location>
        <begin position="151"/>
        <end position="188"/>
    </location>
</feature>
<reference evidence="2" key="1">
    <citation type="submission" date="2021-02" db="EMBL/GenBank/DDBJ databases">
        <title>Psilocybe cubensis genome.</title>
        <authorList>
            <person name="Mckernan K.J."/>
            <person name="Crawford S."/>
            <person name="Trippe A."/>
            <person name="Kane L.T."/>
            <person name="Mclaughlin S."/>
        </authorList>
    </citation>
    <scope>NUCLEOTIDE SEQUENCE [LARGE SCALE GENOMIC DNA]</scope>
    <source>
        <strain evidence="2">MGC-MH-2018</strain>
    </source>
</reference>